<dbReference type="AlphaFoldDB" id="A0A7C9PP61"/>
<accession>A0A7C9PP61</accession>
<organism evidence="1 2">
    <name type="scientific">Galbitalea soli</name>
    <dbReference type="NCBI Taxonomy" id="1268042"/>
    <lineage>
        <taxon>Bacteria</taxon>
        <taxon>Bacillati</taxon>
        <taxon>Actinomycetota</taxon>
        <taxon>Actinomycetes</taxon>
        <taxon>Micrococcales</taxon>
        <taxon>Microbacteriaceae</taxon>
        <taxon>Galbitalea</taxon>
    </lineage>
</organism>
<sequence length="119" mass="13703">MSSDDTLHPQIPHRPAEHYHYVDLRRMTLFGVVAPDYLKVGLHTEKWTSRELHETLEALGWKTPREDGFPLAVGVYALVPTELVELFEAHYIARGEAHRVGVWKLPPPDPRWASKRSAR</sequence>
<dbReference type="RefSeq" id="WP_163474025.1">
    <property type="nucleotide sequence ID" value="NZ_JAAGWZ010000003.1"/>
</dbReference>
<evidence type="ECO:0000313" key="1">
    <source>
        <dbReference type="EMBL" id="NEM91966.1"/>
    </source>
</evidence>
<dbReference type="EMBL" id="JAAGWZ010000003">
    <property type="protein sequence ID" value="NEM91966.1"/>
    <property type="molecule type" value="Genomic_DNA"/>
</dbReference>
<protein>
    <submittedName>
        <fullName evidence="1">Uncharacterized protein</fullName>
    </submittedName>
</protein>
<keyword evidence="2" id="KW-1185">Reference proteome</keyword>
<reference evidence="1 2" key="1">
    <citation type="journal article" date="2014" name="Int. J. Syst. Evol. Microbiol.">
        <title>Description of Galbitalea soli gen. nov., sp. nov., and Frondihabitans sucicola sp. nov.</title>
        <authorList>
            <person name="Kim S.J."/>
            <person name="Lim J.M."/>
            <person name="Ahn J.H."/>
            <person name="Weon H.Y."/>
            <person name="Hamada M."/>
            <person name="Suzuki K."/>
            <person name="Ahn T.Y."/>
            <person name="Kwon S.W."/>
        </authorList>
    </citation>
    <scope>NUCLEOTIDE SEQUENCE [LARGE SCALE GENOMIC DNA]</scope>
    <source>
        <strain evidence="1 2">NBRC 108727</strain>
    </source>
</reference>
<comment type="caution">
    <text evidence="1">The sequence shown here is derived from an EMBL/GenBank/DDBJ whole genome shotgun (WGS) entry which is preliminary data.</text>
</comment>
<dbReference type="Proteomes" id="UP000479756">
    <property type="component" value="Unassembled WGS sequence"/>
</dbReference>
<proteinExistence type="predicted"/>
<gene>
    <name evidence="1" type="ORF">G3T37_11430</name>
</gene>
<name>A0A7C9PP61_9MICO</name>
<evidence type="ECO:0000313" key="2">
    <source>
        <dbReference type="Proteomes" id="UP000479756"/>
    </source>
</evidence>